<dbReference type="Proteomes" id="UP000515123">
    <property type="component" value="Linkage group 10"/>
</dbReference>
<dbReference type="CDD" id="cd14798">
    <property type="entry name" value="RX-CC_like"/>
    <property type="match status" value="1"/>
</dbReference>
<evidence type="ECO:0000313" key="13">
    <source>
        <dbReference type="RefSeq" id="XP_020096819.1"/>
    </source>
</evidence>
<dbReference type="GeneID" id="109715970"/>
<feature type="signal peptide" evidence="7">
    <location>
        <begin position="1"/>
        <end position="18"/>
    </location>
</feature>
<evidence type="ECO:0000313" key="12">
    <source>
        <dbReference type="Proteomes" id="UP000515123"/>
    </source>
</evidence>
<keyword evidence="3" id="KW-0677">Repeat</keyword>
<dbReference type="Gene3D" id="1.20.5.4130">
    <property type="match status" value="1"/>
</dbReference>
<feature type="chain" id="PRO_5027684677" evidence="7">
    <location>
        <begin position="19"/>
        <end position="935"/>
    </location>
</feature>
<evidence type="ECO:0000259" key="9">
    <source>
        <dbReference type="Pfam" id="PF18052"/>
    </source>
</evidence>
<keyword evidence="7" id="KW-0732">Signal</keyword>
<evidence type="ECO:0000259" key="11">
    <source>
        <dbReference type="Pfam" id="PF23598"/>
    </source>
</evidence>
<dbReference type="InterPro" id="IPR044974">
    <property type="entry name" value="Disease_R_plants"/>
</dbReference>
<evidence type="ECO:0000256" key="7">
    <source>
        <dbReference type="SAM" id="SignalP"/>
    </source>
</evidence>
<dbReference type="FunFam" id="1.10.10.10:FF:000322">
    <property type="entry name" value="Probable disease resistance protein At1g63360"/>
    <property type="match status" value="1"/>
</dbReference>
<evidence type="ECO:0000256" key="3">
    <source>
        <dbReference type="ARBA" id="ARBA00022737"/>
    </source>
</evidence>
<keyword evidence="12" id="KW-1185">Reference proteome</keyword>
<dbReference type="InterPro" id="IPR042197">
    <property type="entry name" value="Apaf_helical"/>
</dbReference>
<protein>
    <submittedName>
        <fullName evidence="13">Disease resistance protein RPM1-like</fullName>
    </submittedName>
</protein>
<dbReference type="Gene3D" id="1.10.10.10">
    <property type="entry name" value="Winged helix-like DNA-binding domain superfamily/Winged helix DNA-binding domain"/>
    <property type="match status" value="1"/>
</dbReference>
<dbReference type="OrthoDB" id="682279at2759"/>
<dbReference type="SUPFAM" id="SSF52540">
    <property type="entry name" value="P-loop containing nucleoside triphosphate hydrolases"/>
    <property type="match status" value="1"/>
</dbReference>
<keyword evidence="5" id="KW-0611">Plant defense</keyword>
<dbReference type="Pfam" id="PF23598">
    <property type="entry name" value="LRR_14"/>
    <property type="match status" value="1"/>
</dbReference>
<dbReference type="InterPro" id="IPR036388">
    <property type="entry name" value="WH-like_DNA-bd_sf"/>
</dbReference>
<dbReference type="GO" id="GO:0002758">
    <property type="term" value="P:innate immune response-activating signaling pathway"/>
    <property type="evidence" value="ECO:0007669"/>
    <property type="project" value="UniProtKB-ARBA"/>
</dbReference>
<keyword evidence="4" id="KW-0547">Nucleotide-binding</keyword>
<keyword evidence="2" id="KW-0433">Leucine-rich repeat</keyword>
<dbReference type="Pfam" id="PF18052">
    <property type="entry name" value="Rx_N"/>
    <property type="match status" value="1"/>
</dbReference>
<comment type="similarity">
    <text evidence="1">Belongs to the disease resistance NB-LRR family.</text>
</comment>
<evidence type="ECO:0000256" key="5">
    <source>
        <dbReference type="ARBA" id="ARBA00022821"/>
    </source>
</evidence>
<name>A0A6P5FLJ9_ANACO</name>
<dbReference type="InterPro" id="IPR041118">
    <property type="entry name" value="Rx_N"/>
</dbReference>
<evidence type="ECO:0000259" key="10">
    <source>
        <dbReference type="Pfam" id="PF23559"/>
    </source>
</evidence>
<dbReference type="InterPro" id="IPR002182">
    <property type="entry name" value="NB-ARC"/>
</dbReference>
<dbReference type="Pfam" id="PF00931">
    <property type="entry name" value="NB-ARC"/>
    <property type="match status" value="1"/>
</dbReference>
<dbReference type="RefSeq" id="XP_020096819.1">
    <property type="nucleotide sequence ID" value="XM_020241230.1"/>
</dbReference>
<dbReference type="FunFam" id="3.40.50.300:FF:001091">
    <property type="entry name" value="Probable disease resistance protein At1g61300"/>
    <property type="match status" value="1"/>
</dbReference>
<dbReference type="InterPro" id="IPR032675">
    <property type="entry name" value="LRR_dom_sf"/>
</dbReference>
<feature type="domain" description="Disease resistance R13L4/SHOC-2-like LRR" evidence="11">
    <location>
        <begin position="556"/>
        <end position="883"/>
    </location>
</feature>
<accession>A0A6P5FLJ9</accession>
<feature type="domain" description="Disease resistance N-terminal" evidence="9">
    <location>
        <begin position="19"/>
        <end position="105"/>
    </location>
</feature>
<dbReference type="InterPro" id="IPR038005">
    <property type="entry name" value="RX-like_CC"/>
</dbReference>
<dbReference type="PRINTS" id="PR00364">
    <property type="entry name" value="DISEASERSIST"/>
</dbReference>
<evidence type="ECO:0000256" key="2">
    <source>
        <dbReference type="ARBA" id="ARBA00022614"/>
    </source>
</evidence>
<evidence type="ECO:0000256" key="6">
    <source>
        <dbReference type="SAM" id="Coils"/>
    </source>
</evidence>
<feature type="domain" description="NB-ARC" evidence="8">
    <location>
        <begin position="183"/>
        <end position="353"/>
    </location>
</feature>
<reference evidence="12" key="1">
    <citation type="journal article" date="2015" name="Nat. Genet.">
        <title>The pineapple genome and the evolution of CAM photosynthesis.</title>
        <authorList>
            <person name="Ming R."/>
            <person name="VanBuren R."/>
            <person name="Wai C.M."/>
            <person name="Tang H."/>
            <person name="Schatz M.C."/>
            <person name="Bowers J.E."/>
            <person name="Lyons E."/>
            <person name="Wang M.L."/>
            <person name="Chen J."/>
            <person name="Biggers E."/>
            <person name="Zhang J."/>
            <person name="Huang L."/>
            <person name="Zhang L."/>
            <person name="Miao W."/>
            <person name="Zhang J."/>
            <person name="Ye Z."/>
            <person name="Miao C."/>
            <person name="Lin Z."/>
            <person name="Wang H."/>
            <person name="Zhou H."/>
            <person name="Yim W.C."/>
            <person name="Priest H.D."/>
            <person name="Zheng C."/>
            <person name="Woodhouse M."/>
            <person name="Edger P.P."/>
            <person name="Guyot R."/>
            <person name="Guo H.B."/>
            <person name="Guo H."/>
            <person name="Zheng G."/>
            <person name="Singh R."/>
            <person name="Sharma A."/>
            <person name="Min X."/>
            <person name="Zheng Y."/>
            <person name="Lee H."/>
            <person name="Gurtowski J."/>
            <person name="Sedlazeck F.J."/>
            <person name="Harkess A."/>
            <person name="McKain M.R."/>
            <person name="Liao Z."/>
            <person name="Fang J."/>
            <person name="Liu J."/>
            <person name="Zhang X."/>
            <person name="Zhang Q."/>
            <person name="Hu W."/>
            <person name="Qin Y."/>
            <person name="Wang K."/>
            <person name="Chen L.Y."/>
            <person name="Shirley N."/>
            <person name="Lin Y.R."/>
            <person name="Liu L.Y."/>
            <person name="Hernandez A.G."/>
            <person name="Wright C.L."/>
            <person name="Bulone V."/>
            <person name="Tuskan G.A."/>
            <person name="Heath K."/>
            <person name="Zee F."/>
            <person name="Moore P.H."/>
            <person name="Sunkar R."/>
            <person name="Leebens-Mack J.H."/>
            <person name="Mockler T."/>
            <person name="Bennetzen J.L."/>
            <person name="Freeling M."/>
            <person name="Sankoff D."/>
            <person name="Paterson A.H."/>
            <person name="Zhu X."/>
            <person name="Yang X."/>
            <person name="Smith J.A."/>
            <person name="Cushman J.C."/>
            <person name="Paull R.E."/>
            <person name="Yu Q."/>
        </authorList>
    </citation>
    <scope>NUCLEOTIDE SEQUENCE [LARGE SCALE GENOMIC DNA]</scope>
    <source>
        <strain evidence="12">cv. F153</strain>
    </source>
</reference>
<feature type="coiled-coil region" evidence="6">
    <location>
        <begin position="116"/>
        <end position="143"/>
    </location>
</feature>
<sequence>MAEGAISLLILRISGILASEAIKSAASTLARQPSAMRELMKDISEIKDELESMQSFLRTAEKLKDADESTANYIKQTRSVAFDIEDIIDEFTYKIGEEQGGILSKTIKRYRNTNSWNHLTRRLREIKNSLQNIKERRARYNTEAIDIKPSPSKVGGRSNSPAEYAHFVKEDDLVGIDENRDLLLRWLKDEEQQNMIIISVWGMGGLGKTTLVTHVYNNIKTTFDACAWVSVSQCYDTNDLLKQIIKEFCREDHNKIAIPGDIDVMDYRSLVQTICSFSRNKRYVIILDDVWSINAWFDIKYAFLDGNSNSKIVLTTRIYEVALLAHEHYRLELKPLEPDHSWSLFCKNAFWKSTNRVCPPLLKHWAEKIVEKCCGLPIAIVSIGSLLSFKEQLDTEWEKVYKDLEWQLTSNSPFSERVNSILKLSLDDIPHYLRNCFLYCCIFPEDYKIKRKRLIRLWVAEGFIEEKERTLEEVAEGYLNELVHRCLLQVVTRNEFRRVRECQMHDIVRVLALSKSKEEIFYMDYKHSRTSQRCKARRTSVTCGTIEHWNEDKSYLRSLLLFNSSMSCDFLKSVTKSSKFLCVLDLEGSSIDEVPSEIGNLFNLRFLGLRETKIEKLPKSIGKLQNLQILDACGTRIKSLPNEVTKLGKLRHLFVLINPDKMYSSLAAFGGVPTPKGIWHLKDLQTLQFFEANSEMVKKVGTLINLQTFGITKVRTSDCADLCRAIANMNHLVHLEIVAKDEKEVLHLGALRLPQSLRRVMLLGQLDKIYSLPQCSMFFGSLTNLTVFRLRWSRLVGDPLPYIQALPRLLILQLWQAYDGMKLCFKTTSFPTLKELSIGDAPQLNQIEIEKEAMPRLQELSLSGCPKLKVLPQGIEYLTTLQVLHFGEPPEELVARLWGGEGGDESREDQMKIRHIPKVIHSFKKDGKWVWERIP</sequence>
<dbReference type="Gene3D" id="1.10.8.430">
    <property type="entry name" value="Helical domain of apoptotic protease-activating factors"/>
    <property type="match status" value="1"/>
</dbReference>
<keyword evidence="6" id="KW-0175">Coiled coil</keyword>
<dbReference type="InterPro" id="IPR055414">
    <property type="entry name" value="LRR_R13L4/SHOC2-like"/>
</dbReference>
<gene>
    <name evidence="13" type="primary">LOC109715970</name>
</gene>
<feature type="domain" description="Disease resistance protein winged helix" evidence="10">
    <location>
        <begin position="442"/>
        <end position="512"/>
    </location>
</feature>
<organism evidence="12 13">
    <name type="scientific">Ananas comosus</name>
    <name type="common">Pineapple</name>
    <name type="synonym">Ananas ananas</name>
    <dbReference type="NCBI Taxonomy" id="4615"/>
    <lineage>
        <taxon>Eukaryota</taxon>
        <taxon>Viridiplantae</taxon>
        <taxon>Streptophyta</taxon>
        <taxon>Embryophyta</taxon>
        <taxon>Tracheophyta</taxon>
        <taxon>Spermatophyta</taxon>
        <taxon>Magnoliopsida</taxon>
        <taxon>Liliopsida</taxon>
        <taxon>Poales</taxon>
        <taxon>Bromeliaceae</taxon>
        <taxon>Bromelioideae</taxon>
        <taxon>Ananas</taxon>
    </lineage>
</organism>
<dbReference type="Gene3D" id="3.40.50.300">
    <property type="entry name" value="P-loop containing nucleotide triphosphate hydrolases"/>
    <property type="match status" value="1"/>
</dbReference>
<dbReference type="GO" id="GO:0043531">
    <property type="term" value="F:ADP binding"/>
    <property type="evidence" value="ECO:0007669"/>
    <property type="project" value="InterPro"/>
</dbReference>
<dbReference type="Pfam" id="PF23559">
    <property type="entry name" value="WHD_DRP"/>
    <property type="match status" value="1"/>
</dbReference>
<dbReference type="GO" id="GO:0009626">
    <property type="term" value="P:plant-type hypersensitive response"/>
    <property type="evidence" value="ECO:0007669"/>
    <property type="project" value="UniProtKB-ARBA"/>
</dbReference>
<evidence type="ECO:0000259" key="8">
    <source>
        <dbReference type="Pfam" id="PF00931"/>
    </source>
</evidence>
<dbReference type="Gene3D" id="3.80.10.10">
    <property type="entry name" value="Ribonuclease Inhibitor"/>
    <property type="match status" value="1"/>
</dbReference>
<reference evidence="13" key="2">
    <citation type="submission" date="2025-08" db="UniProtKB">
        <authorList>
            <consortium name="RefSeq"/>
        </authorList>
    </citation>
    <scope>IDENTIFICATION</scope>
    <source>
        <tissue evidence="13">Leaf</tissue>
    </source>
</reference>
<dbReference type="AlphaFoldDB" id="A0A6P5FLJ9"/>
<dbReference type="InterPro" id="IPR058922">
    <property type="entry name" value="WHD_DRP"/>
</dbReference>
<dbReference type="PANTHER" id="PTHR23155:SF931">
    <property type="entry name" value="OS01G0547000 PROTEIN"/>
    <property type="match status" value="1"/>
</dbReference>
<evidence type="ECO:0000256" key="4">
    <source>
        <dbReference type="ARBA" id="ARBA00022741"/>
    </source>
</evidence>
<evidence type="ECO:0000256" key="1">
    <source>
        <dbReference type="ARBA" id="ARBA00008894"/>
    </source>
</evidence>
<dbReference type="PANTHER" id="PTHR23155">
    <property type="entry name" value="DISEASE RESISTANCE PROTEIN RP"/>
    <property type="match status" value="1"/>
</dbReference>
<dbReference type="InterPro" id="IPR027417">
    <property type="entry name" value="P-loop_NTPase"/>
</dbReference>
<dbReference type="SUPFAM" id="SSF52058">
    <property type="entry name" value="L domain-like"/>
    <property type="match status" value="1"/>
</dbReference>
<proteinExistence type="inferred from homology"/>
<dbReference type="GO" id="GO:0042742">
    <property type="term" value="P:defense response to bacterium"/>
    <property type="evidence" value="ECO:0007669"/>
    <property type="project" value="UniProtKB-ARBA"/>
</dbReference>